<proteinExistence type="predicted"/>
<organism evidence="1">
    <name type="scientific">Ignavibacterium album</name>
    <dbReference type="NCBI Taxonomy" id="591197"/>
    <lineage>
        <taxon>Bacteria</taxon>
        <taxon>Pseudomonadati</taxon>
        <taxon>Ignavibacteriota</taxon>
        <taxon>Ignavibacteria</taxon>
        <taxon>Ignavibacteriales</taxon>
        <taxon>Ignavibacteriaceae</taxon>
        <taxon>Ignavibacterium</taxon>
    </lineage>
</organism>
<reference evidence="1" key="1">
    <citation type="journal article" date="2020" name="mSystems">
        <title>Genome- and Community-Level Interaction Insights into Carbon Utilization and Element Cycling Functions of Hydrothermarchaeota in Hydrothermal Sediment.</title>
        <authorList>
            <person name="Zhou Z."/>
            <person name="Liu Y."/>
            <person name="Xu W."/>
            <person name="Pan J."/>
            <person name="Luo Z.H."/>
            <person name="Li M."/>
        </authorList>
    </citation>
    <scope>NUCLEOTIDE SEQUENCE [LARGE SCALE GENOMIC DNA]</scope>
    <source>
        <strain evidence="1">SpSt-500</strain>
    </source>
</reference>
<protein>
    <submittedName>
        <fullName evidence="1">Uncharacterized protein</fullName>
    </submittedName>
</protein>
<gene>
    <name evidence="1" type="ORF">ENS56_14510</name>
</gene>
<accession>A0A832G8J6</accession>
<evidence type="ECO:0000313" key="1">
    <source>
        <dbReference type="EMBL" id="HGT49247.1"/>
    </source>
</evidence>
<sequence>MKLDYLMKIKIYDRYFDSQPEHKIIWRVLSENKIEKDLIEFFARFLKLNSKKIKAGLITTVDSEMIFYASFLKKLVSDNGNLTEIFLSYIDEKGGILLVEPVITNLEKLCDLLKKPSKESGITFSQKNLYEYFKEKI</sequence>
<dbReference type="AlphaFoldDB" id="A0A832G8J6"/>
<name>A0A832G8J6_9BACT</name>
<dbReference type="EMBL" id="DSVI01000027">
    <property type="protein sequence ID" value="HGT49247.1"/>
    <property type="molecule type" value="Genomic_DNA"/>
</dbReference>
<comment type="caution">
    <text evidence="1">The sequence shown here is derived from an EMBL/GenBank/DDBJ whole genome shotgun (WGS) entry which is preliminary data.</text>
</comment>